<dbReference type="InterPro" id="IPR013098">
    <property type="entry name" value="Ig_I-set"/>
</dbReference>
<dbReference type="Pfam" id="PF00041">
    <property type="entry name" value="fn3"/>
    <property type="match status" value="4"/>
</dbReference>
<protein>
    <recommendedName>
        <fullName evidence="7">Titin</fullName>
    </recommendedName>
</protein>
<feature type="domain" description="Fibronectin type-III" evidence="4">
    <location>
        <begin position="507"/>
        <end position="601"/>
    </location>
</feature>
<dbReference type="SUPFAM" id="SSF49265">
    <property type="entry name" value="Fibronectin type III"/>
    <property type="match status" value="2"/>
</dbReference>
<keyword evidence="1" id="KW-0677">Repeat</keyword>
<dbReference type="CDD" id="cd00063">
    <property type="entry name" value="FN3"/>
    <property type="match status" value="4"/>
</dbReference>
<evidence type="ECO:0000259" key="4">
    <source>
        <dbReference type="PROSITE" id="PS50853"/>
    </source>
</evidence>
<dbReference type="SMART" id="SM00060">
    <property type="entry name" value="FN3"/>
    <property type="match status" value="4"/>
</dbReference>
<dbReference type="SMART" id="SM00409">
    <property type="entry name" value="IG"/>
    <property type="match status" value="3"/>
</dbReference>
<dbReference type="PROSITE" id="PS50835">
    <property type="entry name" value="IG_LIKE"/>
    <property type="match status" value="2"/>
</dbReference>
<dbReference type="InterPro" id="IPR007110">
    <property type="entry name" value="Ig-like_dom"/>
</dbReference>
<dbReference type="FunFam" id="2.60.40.10:FF:000031">
    <property type="entry name" value="Myosin-binding protein C, slow type"/>
    <property type="match status" value="1"/>
</dbReference>
<dbReference type="PANTHER" id="PTHR14340:SF11">
    <property type="entry name" value="IG-LIKE DOMAIN-CONTAINING PROTEIN"/>
    <property type="match status" value="1"/>
</dbReference>
<dbReference type="InterPro" id="IPR003599">
    <property type="entry name" value="Ig_sub"/>
</dbReference>
<dbReference type="AlphaFoldDB" id="A0A564YPM8"/>
<dbReference type="Pfam" id="PF07679">
    <property type="entry name" value="I-set"/>
    <property type="match status" value="2"/>
</dbReference>
<evidence type="ECO:0000259" key="3">
    <source>
        <dbReference type="PROSITE" id="PS50835"/>
    </source>
</evidence>
<dbReference type="PROSITE" id="PS50853">
    <property type="entry name" value="FN3"/>
    <property type="match status" value="4"/>
</dbReference>
<dbReference type="EMBL" id="CABIJS010000332">
    <property type="protein sequence ID" value="VUZ49242.1"/>
    <property type="molecule type" value="Genomic_DNA"/>
</dbReference>
<dbReference type="SMART" id="SM00408">
    <property type="entry name" value="IGc2"/>
    <property type="match status" value="1"/>
</dbReference>
<feature type="domain" description="Fibronectin type-III" evidence="4">
    <location>
        <begin position="104"/>
        <end position="199"/>
    </location>
</feature>
<name>A0A564YPM8_HYMDI</name>
<feature type="domain" description="Fibronectin type-III" evidence="4">
    <location>
        <begin position="203"/>
        <end position="310"/>
    </location>
</feature>
<feature type="domain" description="Ig-like" evidence="3">
    <location>
        <begin position="310"/>
        <end position="405"/>
    </location>
</feature>
<sequence>APTLHLSEKWEDTIVLKAGGSSVVEVPFTASPKPSIKWTWKSTVEGASETSPRFKPETAMAGLTSLPLSRVKREDAGDYKVEIENELGSVSVTVHLVVLDKPSPPRNPHVTDNTGERVVLHWEEPEFAGVQPGGAPLEYVVEMREATQRANKPVTKTTQLSTPVEALTVDKSYIFAIAAKNSVGQSDFVETKPVSTKLQYGPPPTPVNVKATVNPEKAPAKDQSIDVTWELPADEGATPTDVTAEFTVEMKPKDSTRWVEVAKALTEPHVTLPTDNMKEFTDYEFRVTAKNKAGASKPSEPSNAIQLGIPLEFIRELPSVKITSAPTEPIVLECELSRKPRDSVKWLKNGKALPSRLPSNITIDEKSGSTVHSISISKVTEEDLGEYTVQVESISSTGKLDMQVAPTLRLSENFEDTIVMKAGSSIVVEIPFVASPKPTVKWSWKPAKTGSQETTPRFKPDVAAGLTSLPIGKVKGEDAGDYSVKISNELGDVSVTVHLLVLDKPSPPRNPEVTENTGERVVFNWKEPEFKGDKPDAVLEYVVEMRESSMRVASPVATTKELSTPIEDLKIDKTYIFSVAAKNSVGQSDFVEAKPVSTKLDFGPPTQPKNVKAVVEPRKDTPDNQTVKLTWDFPSDVASPKAAPEFILEMKSKDSTRWQEIEMPSKVTETHCDIPAKKMKEYVDYEFRVTAVNKAGKSKPSEPSNAVQ</sequence>
<keyword evidence="2" id="KW-0393">Immunoglobulin domain</keyword>
<evidence type="ECO:0000313" key="6">
    <source>
        <dbReference type="Proteomes" id="UP000321570"/>
    </source>
</evidence>
<keyword evidence="6" id="KW-1185">Reference proteome</keyword>
<accession>A0A564YPM8</accession>
<organism evidence="5 6">
    <name type="scientific">Hymenolepis diminuta</name>
    <name type="common">Rat tapeworm</name>
    <dbReference type="NCBI Taxonomy" id="6216"/>
    <lineage>
        <taxon>Eukaryota</taxon>
        <taxon>Metazoa</taxon>
        <taxon>Spiralia</taxon>
        <taxon>Lophotrochozoa</taxon>
        <taxon>Platyhelminthes</taxon>
        <taxon>Cestoda</taxon>
        <taxon>Eucestoda</taxon>
        <taxon>Cyclophyllidea</taxon>
        <taxon>Hymenolepididae</taxon>
        <taxon>Hymenolepis</taxon>
    </lineage>
</organism>
<evidence type="ECO:0000256" key="2">
    <source>
        <dbReference type="ARBA" id="ARBA00023319"/>
    </source>
</evidence>
<dbReference type="SUPFAM" id="SSF48726">
    <property type="entry name" value="Immunoglobulin"/>
    <property type="match status" value="3"/>
</dbReference>
<reference evidence="5 6" key="1">
    <citation type="submission" date="2019-07" db="EMBL/GenBank/DDBJ databases">
        <authorList>
            <person name="Jastrzebski P J."/>
            <person name="Paukszto L."/>
            <person name="Jastrzebski P J."/>
        </authorList>
    </citation>
    <scope>NUCLEOTIDE SEQUENCE [LARGE SCALE GENOMIC DNA]</scope>
    <source>
        <strain evidence="5 6">WMS-il1</strain>
    </source>
</reference>
<feature type="domain" description="Ig-like" evidence="3">
    <location>
        <begin position="2"/>
        <end position="93"/>
    </location>
</feature>
<dbReference type="Gene3D" id="2.60.40.10">
    <property type="entry name" value="Immunoglobulins"/>
    <property type="match status" value="7"/>
</dbReference>
<dbReference type="InterPro" id="IPR003961">
    <property type="entry name" value="FN3_dom"/>
</dbReference>
<dbReference type="InterPro" id="IPR003598">
    <property type="entry name" value="Ig_sub2"/>
</dbReference>
<dbReference type="CDD" id="cd00096">
    <property type="entry name" value="Ig"/>
    <property type="match status" value="1"/>
</dbReference>
<gene>
    <name evidence="5" type="ORF">WMSIL1_LOCUS8395</name>
</gene>
<feature type="domain" description="Fibronectin type-III" evidence="4">
    <location>
        <begin position="607"/>
        <end position="708"/>
    </location>
</feature>
<dbReference type="Proteomes" id="UP000321570">
    <property type="component" value="Unassembled WGS sequence"/>
</dbReference>
<evidence type="ECO:0000256" key="1">
    <source>
        <dbReference type="ARBA" id="ARBA00022737"/>
    </source>
</evidence>
<dbReference type="PANTHER" id="PTHR14340">
    <property type="entry name" value="MICROFIBRIL-ASSOCIATED GLYCOPROTEIN 3"/>
    <property type="match status" value="1"/>
</dbReference>
<feature type="non-terminal residue" evidence="5">
    <location>
        <position position="708"/>
    </location>
</feature>
<dbReference type="InterPro" id="IPR036116">
    <property type="entry name" value="FN3_sf"/>
</dbReference>
<dbReference type="InterPro" id="IPR013783">
    <property type="entry name" value="Ig-like_fold"/>
</dbReference>
<dbReference type="InterPro" id="IPR036179">
    <property type="entry name" value="Ig-like_dom_sf"/>
</dbReference>
<evidence type="ECO:0000313" key="5">
    <source>
        <dbReference type="EMBL" id="VUZ49242.1"/>
    </source>
</evidence>
<dbReference type="Pfam" id="PF13927">
    <property type="entry name" value="Ig_3"/>
    <property type="match status" value="1"/>
</dbReference>
<feature type="non-terminal residue" evidence="5">
    <location>
        <position position="1"/>
    </location>
</feature>
<evidence type="ECO:0008006" key="7">
    <source>
        <dbReference type="Google" id="ProtNLM"/>
    </source>
</evidence>
<proteinExistence type="predicted"/>